<evidence type="ECO:0000313" key="8">
    <source>
        <dbReference type="EMBL" id="SVC33057.1"/>
    </source>
</evidence>
<keyword evidence="2" id="KW-1003">Cell membrane</keyword>
<evidence type="ECO:0000256" key="5">
    <source>
        <dbReference type="ARBA" id="ARBA00023136"/>
    </source>
</evidence>
<keyword evidence="6" id="KW-0012">Acyltransferase</keyword>
<accession>A0A382LD46</accession>
<dbReference type="GO" id="GO:0005886">
    <property type="term" value="C:plasma membrane"/>
    <property type="evidence" value="ECO:0007669"/>
    <property type="project" value="UniProtKB-SubCell"/>
</dbReference>
<dbReference type="InterPro" id="IPR004960">
    <property type="entry name" value="LipA_acyltrans"/>
</dbReference>
<dbReference type="GO" id="GO:1901137">
    <property type="term" value="P:carbohydrate derivative biosynthetic process"/>
    <property type="evidence" value="ECO:0007669"/>
    <property type="project" value="UniProtKB-ARBA"/>
</dbReference>
<keyword evidence="4" id="KW-0808">Transferase</keyword>
<keyword evidence="7" id="KW-1133">Transmembrane helix</keyword>
<keyword evidence="7" id="KW-0812">Transmembrane</keyword>
<reference evidence="8" key="1">
    <citation type="submission" date="2018-05" db="EMBL/GenBank/DDBJ databases">
        <authorList>
            <person name="Lanie J.A."/>
            <person name="Ng W.-L."/>
            <person name="Kazmierczak K.M."/>
            <person name="Andrzejewski T.M."/>
            <person name="Davidsen T.M."/>
            <person name="Wayne K.J."/>
            <person name="Tettelin H."/>
            <person name="Glass J.I."/>
            <person name="Rusch D."/>
            <person name="Podicherti R."/>
            <person name="Tsui H.-C.T."/>
            <person name="Winkler M.E."/>
        </authorList>
    </citation>
    <scope>NUCLEOTIDE SEQUENCE</scope>
</reference>
<feature type="non-terminal residue" evidence="8">
    <location>
        <position position="120"/>
    </location>
</feature>
<feature type="transmembrane region" description="Helical" evidence="7">
    <location>
        <begin position="12"/>
        <end position="36"/>
    </location>
</feature>
<evidence type="ECO:0000256" key="4">
    <source>
        <dbReference type="ARBA" id="ARBA00022679"/>
    </source>
</evidence>
<protein>
    <submittedName>
        <fullName evidence="8">Uncharacterized protein</fullName>
    </submittedName>
</protein>
<dbReference type="GO" id="GO:0016746">
    <property type="term" value="F:acyltransferase activity"/>
    <property type="evidence" value="ECO:0007669"/>
    <property type="project" value="UniProtKB-KW"/>
</dbReference>
<dbReference type="EMBL" id="UINC01085476">
    <property type="protein sequence ID" value="SVC33057.1"/>
    <property type="molecule type" value="Genomic_DNA"/>
</dbReference>
<organism evidence="8">
    <name type="scientific">marine metagenome</name>
    <dbReference type="NCBI Taxonomy" id="408172"/>
    <lineage>
        <taxon>unclassified sequences</taxon>
        <taxon>metagenomes</taxon>
        <taxon>ecological metagenomes</taxon>
    </lineage>
</organism>
<keyword evidence="5 7" id="KW-0472">Membrane</keyword>
<evidence type="ECO:0000256" key="1">
    <source>
        <dbReference type="ARBA" id="ARBA00004533"/>
    </source>
</evidence>
<dbReference type="GO" id="GO:0008610">
    <property type="term" value="P:lipid biosynthetic process"/>
    <property type="evidence" value="ECO:0007669"/>
    <property type="project" value="UniProtKB-ARBA"/>
</dbReference>
<name>A0A382LD46_9ZZZZ</name>
<evidence type="ECO:0000256" key="7">
    <source>
        <dbReference type="SAM" id="Phobius"/>
    </source>
</evidence>
<dbReference type="Pfam" id="PF03279">
    <property type="entry name" value="Lip_A_acyltrans"/>
    <property type="match status" value="1"/>
</dbReference>
<comment type="subcellular location">
    <subcellularLocation>
        <location evidence="1">Cell inner membrane</location>
    </subcellularLocation>
</comment>
<evidence type="ECO:0000256" key="6">
    <source>
        <dbReference type="ARBA" id="ARBA00023315"/>
    </source>
</evidence>
<keyword evidence="3" id="KW-0997">Cell inner membrane</keyword>
<sequence>MFRAAGHAGEAAAAWFLYVCFSILPVDAASALGGWIGRTFGSRLSVSNNARRNLKSTYPDWSDHQVETIVISMWDNLGRTAGEHPHLSQFNPYQKNSRVEVVGLENCENFLRADTSCLFF</sequence>
<evidence type="ECO:0000256" key="3">
    <source>
        <dbReference type="ARBA" id="ARBA00022519"/>
    </source>
</evidence>
<proteinExistence type="predicted"/>
<dbReference type="AlphaFoldDB" id="A0A382LD46"/>
<gene>
    <name evidence="8" type="ORF">METZ01_LOCUS285911</name>
</gene>
<evidence type="ECO:0000256" key="2">
    <source>
        <dbReference type="ARBA" id="ARBA00022475"/>
    </source>
</evidence>